<dbReference type="PANTHER" id="PTHR30469:SF15">
    <property type="entry name" value="HLYD FAMILY OF SECRETION PROTEINS"/>
    <property type="match status" value="1"/>
</dbReference>
<protein>
    <submittedName>
        <fullName evidence="4">Peptidoglycan-binding protein</fullName>
    </submittedName>
</protein>
<sequence>MTAIQHRNGPEAETSSSDSTDALPPQKRSRRRVVFGVLAGIVLLGATGAGAWAVSTGAFADSGQDDLQQQFATELVARGDLEESTNATGTLRYDGSRAVQAGLAGTVTRLPNPGAIVAGGESLYSIDDAPVFLLRGETPAWRGFAGGMEDGTDVRQLEQALNDLGFFTDEPDEQFRWTTTEAIMDWQESHGLERTGELPFGSIVFAGGDLRIGTLTANVGDQVAAGTDLFEASGTTQIVDVELGLADQQLAVLDTAVVVRLPGGEETSGTIVSVGTPTETESSTGQATTVIPVVIALEDPDAAAAFQEASVTVEIPSQSREDVLSVPVGALLAISPDQFGVEVVGADGSTRQAPVETGLFAGGRVEVTGDGIAEGTEVVVPQR</sequence>
<dbReference type="Pfam" id="PF01471">
    <property type="entry name" value="PG_binding_1"/>
    <property type="match status" value="1"/>
</dbReference>
<dbReference type="InterPro" id="IPR036365">
    <property type="entry name" value="PGBD-like_sf"/>
</dbReference>
<dbReference type="RefSeq" id="WP_193498575.1">
    <property type="nucleotide sequence ID" value="NZ_CP063169.1"/>
</dbReference>
<feature type="transmembrane region" description="Helical" evidence="2">
    <location>
        <begin position="33"/>
        <end position="54"/>
    </location>
</feature>
<dbReference type="PANTHER" id="PTHR30469">
    <property type="entry name" value="MULTIDRUG RESISTANCE PROTEIN MDTA"/>
    <property type="match status" value="1"/>
</dbReference>
<dbReference type="KEGG" id="halt:IM660_06635"/>
<feature type="region of interest" description="Disordered" evidence="1">
    <location>
        <begin position="1"/>
        <end position="27"/>
    </location>
</feature>
<dbReference type="Gene3D" id="2.40.420.20">
    <property type="match status" value="1"/>
</dbReference>
<dbReference type="Gene3D" id="1.10.101.10">
    <property type="entry name" value="PGBD-like superfamily/PGBD"/>
    <property type="match status" value="1"/>
</dbReference>
<dbReference type="Proteomes" id="UP000593758">
    <property type="component" value="Chromosome"/>
</dbReference>
<dbReference type="InterPro" id="IPR036366">
    <property type="entry name" value="PGBDSf"/>
</dbReference>
<keyword evidence="2" id="KW-0812">Transmembrane</keyword>
<keyword evidence="2" id="KW-1133">Transmembrane helix</keyword>
<evidence type="ECO:0000313" key="5">
    <source>
        <dbReference type="Proteomes" id="UP000593758"/>
    </source>
</evidence>
<feature type="domain" description="Peptidoglycan binding-like" evidence="3">
    <location>
        <begin position="151"/>
        <end position="198"/>
    </location>
</feature>
<dbReference type="AlphaFoldDB" id="A0A7M1SY11"/>
<dbReference type="GO" id="GO:1990281">
    <property type="term" value="C:efflux pump complex"/>
    <property type="evidence" value="ECO:0007669"/>
    <property type="project" value="TreeGrafter"/>
</dbReference>
<dbReference type="InterPro" id="IPR002477">
    <property type="entry name" value="Peptidoglycan-bd-like"/>
</dbReference>
<organism evidence="4 5">
    <name type="scientific">Ruania alkalisoli</name>
    <dbReference type="NCBI Taxonomy" id="2779775"/>
    <lineage>
        <taxon>Bacteria</taxon>
        <taxon>Bacillati</taxon>
        <taxon>Actinomycetota</taxon>
        <taxon>Actinomycetes</taxon>
        <taxon>Micrococcales</taxon>
        <taxon>Ruaniaceae</taxon>
        <taxon>Ruania</taxon>
    </lineage>
</organism>
<accession>A0A7M1SY11</accession>
<keyword evidence="2" id="KW-0472">Membrane</keyword>
<dbReference type="SUPFAM" id="SSF47090">
    <property type="entry name" value="PGBD-like"/>
    <property type="match status" value="1"/>
</dbReference>
<evidence type="ECO:0000313" key="4">
    <source>
        <dbReference type="EMBL" id="QOR71927.1"/>
    </source>
</evidence>
<name>A0A7M1SY11_9MICO</name>
<evidence type="ECO:0000259" key="3">
    <source>
        <dbReference type="Pfam" id="PF01471"/>
    </source>
</evidence>
<proteinExistence type="predicted"/>
<gene>
    <name evidence="4" type="ORF">IM660_06635</name>
</gene>
<keyword evidence="5" id="KW-1185">Reference proteome</keyword>
<evidence type="ECO:0000256" key="1">
    <source>
        <dbReference type="SAM" id="MobiDB-lite"/>
    </source>
</evidence>
<evidence type="ECO:0000256" key="2">
    <source>
        <dbReference type="SAM" id="Phobius"/>
    </source>
</evidence>
<reference evidence="4 5" key="1">
    <citation type="submission" date="2020-10" db="EMBL/GenBank/DDBJ databases">
        <title>Haloactinobacterium sp. RN3S43, a bacterium isolated from saline soil.</title>
        <authorList>
            <person name="Sun J.-Q."/>
        </authorList>
    </citation>
    <scope>NUCLEOTIDE SEQUENCE [LARGE SCALE GENOMIC DNA]</scope>
    <source>
        <strain evidence="4 5">RN3S43</strain>
    </source>
</reference>
<dbReference type="EMBL" id="CP063169">
    <property type="protein sequence ID" value="QOR71927.1"/>
    <property type="molecule type" value="Genomic_DNA"/>
</dbReference>
<dbReference type="GO" id="GO:0015562">
    <property type="term" value="F:efflux transmembrane transporter activity"/>
    <property type="evidence" value="ECO:0007669"/>
    <property type="project" value="TreeGrafter"/>
</dbReference>